<comment type="caution">
    <text evidence="1">The sequence shown here is derived from an EMBL/GenBank/DDBJ whole genome shotgun (WGS) entry which is preliminary data.</text>
</comment>
<sequence>MWTVDRCEDFFNNGNVNKSGSFKNRPIMPETRVVVADIKAFPYIYQTFQFHQFDWMSNAPGEYSSHLTREFYSSYAATLMNFVVGIETTKWGQKDVAITLGPLNLIMVRGKSIDISEATINKMLHGLEYTAPASVGLFEGKHHEVTSDTTMEIQSSREKVLS</sequence>
<evidence type="ECO:0000313" key="1">
    <source>
        <dbReference type="EMBL" id="KAH0748361.1"/>
    </source>
</evidence>
<dbReference type="EMBL" id="JAIVGD010000019">
    <property type="protein sequence ID" value="KAH0748361.1"/>
    <property type="molecule type" value="Genomic_DNA"/>
</dbReference>
<evidence type="ECO:0000313" key="2">
    <source>
        <dbReference type="Proteomes" id="UP000826656"/>
    </source>
</evidence>
<protein>
    <submittedName>
        <fullName evidence="1">Uncharacterized protein</fullName>
    </submittedName>
</protein>
<proteinExistence type="predicted"/>
<organism evidence="1 2">
    <name type="scientific">Solanum tuberosum</name>
    <name type="common">Potato</name>
    <dbReference type="NCBI Taxonomy" id="4113"/>
    <lineage>
        <taxon>Eukaryota</taxon>
        <taxon>Viridiplantae</taxon>
        <taxon>Streptophyta</taxon>
        <taxon>Embryophyta</taxon>
        <taxon>Tracheophyta</taxon>
        <taxon>Spermatophyta</taxon>
        <taxon>Magnoliopsida</taxon>
        <taxon>eudicotyledons</taxon>
        <taxon>Gunneridae</taxon>
        <taxon>Pentapetalae</taxon>
        <taxon>asterids</taxon>
        <taxon>lamiids</taxon>
        <taxon>Solanales</taxon>
        <taxon>Solanaceae</taxon>
        <taxon>Solanoideae</taxon>
        <taxon>Solaneae</taxon>
        <taxon>Solanum</taxon>
    </lineage>
</organism>
<accession>A0ABQ7UFF9</accession>
<keyword evidence="2" id="KW-1185">Reference proteome</keyword>
<name>A0ABQ7UFF9_SOLTU</name>
<dbReference type="Proteomes" id="UP000826656">
    <property type="component" value="Unassembled WGS sequence"/>
</dbReference>
<gene>
    <name evidence="1" type="ORF">KY290_027593</name>
</gene>
<reference evidence="1 2" key="1">
    <citation type="journal article" date="2021" name="bioRxiv">
        <title>Chromosome-scale and haplotype-resolved genome assembly of a tetraploid potato cultivar.</title>
        <authorList>
            <person name="Sun H."/>
            <person name="Jiao W.-B."/>
            <person name="Krause K."/>
            <person name="Campoy J.A."/>
            <person name="Goel M."/>
            <person name="Folz-Donahue K."/>
            <person name="Kukat C."/>
            <person name="Huettel B."/>
            <person name="Schneeberger K."/>
        </authorList>
    </citation>
    <scope>NUCLEOTIDE SEQUENCE [LARGE SCALE GENOMIC DNA]</scope>
    <source>
        <strain evidence="1">SolTubOtavaFocal</strain>
        <tissue evidence="1">Leaves</tissue>
    </source>
</reference>